<organism evidence="2 3">
    <name type="scientific">Grifola frondosa</name>
    <name type="common">Maitake</name>
    <name type="synonym">Polyporus frondosus</name>
    <dbReference type="NCBI Taxonomy" id="5627"/>
    <lineage>
        <taxon>Eukaryota</taxon>
        <taxon>Fungi</taxon>
        <taxon>Dikarya</taxon>
        <taxon>Basidiomycota</taxon>
        <taxon>Agaricomycotina</taxon>
        <taxon>Agaricomycetes</taxon>
        <taxon>Polyporales</taxon>
        <taxon>Grifolaceae</taxon>
        <taxon>Grifola</taxon>
    </lineage>
</organism>
<feature type="compositionally biased region" description="Basic and acidic residues" evidence="1">
    <location>
        <begin position="545"/>
        <end position="556"/>
    </location>
</feature>
<evidence type="ECO:0000256" key="1">
    <source>
        <dbReference type="SAM" id="MobiDB-lite"/>
    </source>
</evidence>
<protein>
    <submittedName>
        <fullName evidence="2">Uncharacterized protein</fullName>
    </submittedName>
</protein>
<reference evidence="2 3" key="1">
    <citation type="submission" date="2016-03" db="EMBL/GenBank/DDBJ databases">
        <title>Whole genome sequencing of Grifola frondosa 9006-11.</title>
        <authorList>
            <person name="Min B."/>
            <person name="Park H."/>
            <person name="Kim J.-G."/>
            <person name="Cho H."/>
            <person name="Oh Y.-L."/>
            <person name="Kong W.-S."/>
            <person name="Choi I.-G."/>
        </authorList>
    </citation>
    <scope>NUCLEOTIDE SEQUENCE [LARGE SCALE GENOMIC DNA]</scope>
    <source>
        <strain evidence="2 3">9006-11</strain>
    </source>
</reference>
<evidence type="ECO:0000313" key="2">
    <source>
        <dbReference type="EMBL" id="OBZ73587.1"/>
    </source>
</evidence>
<dbReference type="Proteomes" id="UP000092993">
    <property type="component" value="Unassembled WGS sequence"/>
</dbReference>
<feature type="compositionally biased region" description="Basic and acidic residues" evidence="1">
    <location>
        <begin position="527"/>
        <end position="538"/>
    </location>
</feature>
<keyword evidence="3" id="KW-1185">Reference proteome</keyword>
<dbReference type="OrthoDB" id="2684236at2759"/>
<dbReference type="STRING" id="5627.A0A1C7MAH6"/>
<proteinExistence type="predicted"/>
<comment type="caution">
    <text evidence="2">The sequence shown here is derived from an EMBL/GenBank/DDBJ whole genome shotgun (WGS) entry which is preliminary data.</text>
</comment>
<sequence length="593" mass="66665">MVETPSLPAYSPAYDRPPPAYTAPTTYTIGGRKTAVPLVHVDQLKAHLDLLRAFHGLREAVEKGDDGRFPVNVRALEGCQRWVWFLELAVERFRMWAASVQVMPIDEWVQDEVPPLDVWMVWHAYLLNPIWYAEDCHRLPALQGLKKLGDWFLPALTAAADLPSSEPSSQRKASWLQRTGTPFDPLAAASEATDLRIECPKCRAEISVACLQEDGSGYVQRGFKVTCGKCSLQVTKEKLGIAKFVRDLCKDPRDDRDVAEYGDNVYLAGSLHTQTEITDSERAQKVREAIMNSPTFDKYNVRAQLLGAKEKADKPAANELWAQHIMKSLDYSLKNTQSAISARMKPKLVNRIMSAYSDGRPFSIELVGAVLRQGSFVEKMHNFRWTEQGYFDDTEDEVVLVHAIARYHAFLDLMACSAGMLLVPTLDIDLAWHTHQLMGPGDDKIEENHLATSFDLTCRAWERRFSVPYMHCGCPLPGDTIGQRLNRLSQKVLSRPSQPGALQPPPRPDALSATHPSDHNSVYSPHGHSEHMRQSRAEKARRRRERDAQRLKRGKLDEAAYRRGEAHDMAFLVPVPFFYTPSGCVGPGPPGML</sequence>
<dbReference type="Pfam" id="PF07173">
    <property type="entry name" value="GRDP-like"/>
    <property type="match status" value="1"/>
</dbReference>
<dbReference type="AlphaFoldDB" id="A0A1C7MAH6"/>
<dbReference type="PANTHER" id="PTHR34365">
    <property type="entry name" value="ENOLASE (DUF1399)"/>
    <property type="match status" value="1"/>
</dbReference>
<dbReference type="EMBL" id="LUGG01000006">
    <property type="protein sequence ID" value="OBZ73587.1"/>
    <property type="molecule type" value="Genomic_DNA"/>
</dbReference>
<dbReference type="InterPro" id="IPR009836">
    <property type="entry name" value="GRDP-like"/>
</dbReference>
<feature type="region of interest" description="Disordered" evidence="1">
    <location>
        <begin position="491"/>
        <end position="556"/>
    </location>
</feature>
<gene>
    <name evidence="2" type="ORF">A0H81_06345</name>
</gene>
<accession>A0A1C7MAH6</accession>
<dbReference type="OMA" id="EVPWTTC"/>
<evidence type="ECO:0000313" key="3">
    <source>
        <dbReference type="Proteomes" id="UP000092993"/>
    </source>
</evidence>
<dbReference type="PANTHER" id="PTHR34365:SF7">
    <property type="entry name" value="GLYCINE-RICH DOMAIN-CONTAINING PROTEIN 1"/>
    <property type="match status" value="1"/>
</dbReference>
<name>A0A1C7MAH6_GRIFR</name>